<sequence>MSRIALGLDFGTESVRAILVDAEGNELASKVDAFRHGQILECLPGGKETLPPRTALQCPADWLESASVATRDAVQSAGITPEEVVGVGVDFTSCTMLPTKIDGTPLCELDEFQARPMAWPKLWKHHGALTQAERMTELARERGESFLTRYGGTIGLEWFFPKMLETIETDLDVAEATDVWLEAGDWFVWQLVGVDAASLTRSTCQAGYKAMWSADEGYPSQEYLAAVHPRLAEAVANRMPGQMRSPGERAGNLCQAMASKLGLPEGIPVSTAIIDAHSGVPGVGAAETGTLVMVLGTSSCHMLNATNMVDIPGVAGVVDGGILPGLYGYETGQAAVGDAFAWLLKLLNLDSFDQLADDALQLPPGADGVTCLDWLNGCRTPLMDGNVRGAFTGLGMNHGPAHLYLAMMEASAFGVRWIIELLRNGGESIDAGEGVAVDQLIATGGLPHHNRAFVEVYADVIGMPIEIHPSTQGPAVGAAVLGMVAAGSEVTGFTNIADAARSMAAVPEAKRDLVLPRPERVQAYHELYQRYRRLAKAVSENQI</sequence>
<evidence type="ECO:0000313" key="11">
    <source>
        <dbReference type="Proteomes" id="UP001430306"/>
    </source>
</evidence>
<keyword evidence="2" id="KW-0547">Nucleotide-binding</keyword>
<evidence type="ECO:0000256" key="5">
    <source>
        <dbReference type="ARBA" id="ARBA00022935"/>
    </source>
</evidence>
<dbReference type="RefSeq" id="WP_230274875.1">
    <property type="nucleotide sequence ID" value="NZ_JAJKFW010000025.1"/>
</dbReference>
<dbReference type="SUPFAM" id="SSF53067">
    <property type="entry name" value="Actin-like ATPase domain"/>
    <property type="match status" value="2"/>
</dbReference>
<dbReference type="EC" id="2.7.1.16" evidence="10"/>
<dbReference type="EMBL" id="JAJKFW010000025">
    <property type="protein sequence ID" value="MCC9643898.1"/>
    <property type="molecule type" value="Genomic_DNA"/>
</dbReference>
<dbReference type="PANTHER" id="PTHR43435:SF4">
    <property type="entry name" value="FGGY CARBOHYDRATE KINASE DOMAIN-CONTAINING PROTEIN"/>
    <property type="match status" value="1"/>
</dbReference>
<comment type="caution">
    <text evidence="10">The sequence shown here is derived from an EMBL/GenBank/DDBJ whole genome shotgun (WGS) entry which is preliminary data.</text>
</comment>
<dbReference type="PIRSF" id="PIRSF000538">
    <property type="entry name" value="GlpK"/>
    <property type="match status" value="1"/>
</dbReference>
<accession>A0ABS8NK06</accession>
<keyword evidence="3 7" id="KW-0418">Kinase</keyword>
<dbReference type="Proteomes" id="UP001430306">
    <property type="component" value="Unassembled WGS sequence"/>
</dbReference>
<dbReference type="Pfam" id="PF02782">
    <property type="entry name" value="FGGY_C"/>
    <property type="match status" value="1"/>
</dbReference>
<dbReference type="PANTHER" id="PTHR43435">
    <property type="entry name" value="RIBULOKINASE"/>
    <property type="match status" value="1"/>
</dbReference>
<evidence type="ECO:0000259" key="8">
    <source>
        <dbReference type="Pfam" id="PF00370"/>
    </source>
</evidence>
<evidence type="ECO:0000313" key="10">
    <source>
        <dbReference type="EMBL" id="MCC9643898.1"/>
    </source>
</evidence>
<reference evidence="10" key="1">
    <citation type="submission" date="2021-11" db="EMBL/GenBank/DDBJ databases">
        <title>Genome sequence.</title>
        <authorList>
            <person name="Sun Q."/>
        </authorList>
    </citation>
    <scope>NUCLEOTIDE SEQUENCE</scope>
    <source>
        <strain evidence="10">JC740</strain>
    </source>
</reference>
<dbReference type="InterPro" id="IPR018484">
    <property type="entry name" value="FGGY_N"/>
</dbReference>
<gene>
    <name evidence="10" type="ORF">LOC71_16550</name>
</gene>
<protein>
    <submittedName>
        <fullName evidence="10">Ribulokinase</fullName>
        <ecNumber evidence="10">2.7.1.16</ecNumber>
    </submittedName>
</protein>
<dbReference type="GO" id="GO:0008741">
    <property type="term" value="F:ribulokinase activity"/>
    <property type="evidence" value="ECO:0007669"/>
    <property type="project" value="UniProtKB-EC"/>
</dbReference>
<dbReference type="NCBIfam" id="NF003154">
    <property type="entry name" value="PRK04123.1"/>
    <property type="match status" value="1"/>
</dbReference>
<keyword evidence="4" id="KW-0067">ATP-binding</keyword>
<comment type="similarity">
    <text evidence="7">Belongs to the FGGY kinase family.</text>
</comment>
<dbReference type="InterPro" id="IPR043129">
    <property type="entry name" value="ATPase_NBD"/>
</dbReference>
<dbReference type="Gene3D" id="3.30.420.40">
    <property type="match status" value="2"/>
</dbReference>
<evidence type="ECO:0000256" key="4">
    <source>
        <dbReference type="ARBA" id="ARBA00022840"/>
    </source>
</evidence>
<organism evidence="10 11">
    <name type="scientific">Rhodopirellula halodulae</name>
    <dbReference type="NCBI Taxonomy" id="2894198"/>
    <lineage>
        <taxon>Bacteria</taxon>
        <taxon>Pseudomonadati</taxon>
        <taxon>Planctomycetota</taxon>
        <taxon>Planctomycetia</taxon>
        <taxon>Pirellulales</taxon>
        <taxon>Pirellulaceae</taxon>
        <taxon>Rhodopirellula</taxon>
    </lineage>
</organism>
<proteinExistence type="inferred from homology"/>
<keyword evidence="1 7" id="KW-0808">Transferase</keyword>
<name>A0ABS8NK06_9BACT</name>
<keyword evidence="5" id="KW-0054">Arabinose catabolism</keyword>
<dbReference type="PROSITE" id="PS00445">
    <property type="entry name" value="FGGY_KINASES_2"/>
    <property type="match status" value="1"/>
</dbReference>
<dbReference type="CDD" id="cd07781">
    <property type="entry name" value="ASKHA_NBD_FGGY_L-RBK"/>
    <property type="match status" value="1"/>
</dbReference>
<evidence type="ECO:0000259" key="9">
    <source>
        <dbReference type="Pfam" id="PF02782"/>
    </source>
</evidence>
<feature type="domain" description="Carbohydrate kinase FGGY N-terminal" evidence="8">
    <location>
        <begin position="5"/>
        <end position="280"/>
    </location>
</feature>
<dbReference type="InterPro" id="IPR000577">
    <property type="entry name" value="Carb_kinase_FGGY"/>
</dbReference>
<evidence type="ECO:0000256" key="1">
    <source>
        <dbReference type="ARBA" id="ARBA00022679"/>
    </source>
</evidence>
<evidence type="ECO:0000256" key="2">
    <source>
        <dbReference type="ARBA" id="ARBA00022741"/>
    </source>
</evidence>
<dbReference type="InterPro" id="IPR005929">
    <property type="entry name" value="Ribulokinase"/>
</dbReference>
<feature type="domain" description="Carbohydrate kinase FGGY C-terminal" evidence="9">
    <location>
        <begin position="292"/>
        <end position="486"/>
    </location>
</feature>
<dbReference type="InterPro" id="IPR018485">
    <property type="entry name" value="FGGY_C"/>
</dbReference>
<evidence type="ECO:0000256" key="7">
    <source>
        <dbReference type="RuleBase" id="RU003733"/>
    </source>
</evidence>
<keyword evidence="11" id="KW-1185">Reference proteome</keyword>
<keyword evidence="6" id="KW-0119">Carbohydrate metabolism</keyword>
<evidence type="ECO:0000256" key="3">
    <source>
        <dbReference type="ARBA" id="ARBA00022777"/>
    </source>
</evidence>
<evidence type="ECO:0000256" key="6">
    <source>
        <dbReference type="ARBA" id="ARBA00023277"/>
    </source>
</evidence>
<dbReference type="InterPro" id="IPR018483">
    <property type="entry name" value="Carb_kinase_FGGY_CS"/>
</dbReference>
<dbReference type="Pfam" id="PF00370">
    <property type="entry name" value="FGGY_N"/>
    <property type="match status" value="1"/>
</dbReference>